<evidence type="ECO:0000256" key="1">
    <source>
        <dbReference type="SAM" id="MobiDB-lite"/>
    </source>
</evidence>
<organism evidence="2 3">
    <name type="scientific">Symbiodinium microadriaticum</name>
    <name type="common">Dinoflagellate</name>
    <name type="synonym">Zooxanthella microadriatica</name>
    <dbReference type="NCBI Taxonomy" id="2951"/>
    <lineage>
        <taxon>Eukaryota</taxon>
        <taxon>Sar</taxon>
        <taxon>Alveolata</taxon>
        <taxon>Dinophyceae</taxon>
        <taxon>Suessiales</taxon>
        <taxon>Symbiodiniaceae</taxon>
        <taxon>Symbiodinium</taxon>
    </lineage>
</organism>
<dbReference type="OrthoDB" id="438675at2759"/>
<comment type="caution">
    <text evidence="2">The sequence shown here is derived from an EMBL/GenBank/DDBJ whole genome shotgun (WGS) entry which is preliminary data.</text>
</comment>
<feature type="region of interest" description="Disordered" evidence="1">
    <location>
        <begin position="34"/>
        <end position="104"/>
    </location>
</feature>
<proteinExistence type="predicted"/>
<protein>
    <submittedName>
        <fullName evidence="2">Uncharacterized protein</fullName>
    </submittedName>
</protein>
<dbReference type="Proteomes" id="UP000186817">
    <property type="component" value="Unassembled WGS sequence"/>
</dbReference>
<gene>
    <name evidence="2" type="ORF">AK812_SmicGene18755</name>
</gene>
<feature type="compositionally biased region" description="Basic and acidic residues" evidence="1">
    <location>
        <begin position="34"/>
        <end position="53"/>
    </location>
</feature>
<name>A0A1Q9DUB1_SYMMI</name>
<keyword evidence="3" id="KW-1185">Reference proteome</keyword>
<sequence>MTDYLPFCLSRFSDTWDVSPAWQQEVFREMQAKLDRYERDEPSPRLLKSREEEVTQPAQTQPPPFSQKQQREILQEFQRQQEENLRQQRDMEDWHSRCVVPHQN</sequence>
<dbReference type="EMBL" id="LSRX01000387">
    <property type="protein sequence ID" value="OLP98756.1"/>
    <property type="molecule type" value="Genomic_DNA"/>
</dbReference>
<dbReference type="AlphaFoldDB" id="A0A1Q9DUB1"/>
<accession>A0A1Q9DUB1</accession>
<reference evidence="2 3" key="1">
    <citation type="submission" date="2016-02" db="EMBL/GenBank/DDBJ databases">
        <title>Genome analysis of coral dinoflagellate symbionts highlights evolutionary adaptations to a symbiotic lifestyle.</title>
        <authorList>
            <person name="Aranda M."/>
            <person name="Li Y."/>
            <person name="Liew Y.J."/>
            <person name="Baumgarten S."/>
            <person name="Simakov O."/>
            <person name="Wilson M."/>
            <person name="Piel J."/>
            <person name="Ashoor H."/>
            <person name="Bougouffa S."/>
            <person name="Bajic V.B."/>
            <person name="Ryu T."/>
            <person name="Ravasi T."/>
            <person name="Bayer T."/>
            <person name="Micklem G."/>
            <person name="Kim H."/>
            <person name="Bhak J."/>
            <person name="Lajeunesse T.C."/>
            <person name="Voolstra C.R."/>
        </authorList>
    </citation>
    <scope>NUCLEOTIDE SEQUENCE [LARGE SCALE GENOMIC DNA]</scope>
    <source>
        <strain evidence="2 3">CCMP2467</strain>
    </source>
</reference>
<evidence type="ECO:0000313" key="3">
    <source>
        <dbReference type="Proteomes" id="UP000186817"/>
    </source>
</evidence>
<feature type="compositionally biased region" description="Basic and acidic residues" evidence="1">
    <location>
        <begin position="69"/>
        <end position="96"/>
    </location>
</feature>
<evidence type="ECO:0000313" key="2">
    <source>
        <dbReference type="EMBL" id="OLP98756.1"/>
    </source>
</evidence>